<gene>
    <name evidence="1" type="ORF">niasHT_012423</name>
</gene>
<proteinExistence type="predicted"/>
<evidence type="ECO:0000313" key="2">
    <source>
        <dbReference type="Proteomes" id="UP001620626"/>
    </source>
</evidence>
<keyword evidence="2" id="KW-1185">Reference proteome</keyword>
<dbReference type="Proteomes" id="UP001620626">
    <property type="component" value="Unassembled WGS sequence"/>
</dbReference>
<accession>A0ABD2LB16</accession>
<comment type="caution">
    <text evidence="1">The sequence shown here is derived from an EMBL/GenBank/DDBJ whole genome shotgun (WGS) entry which is preliminary data.</text>
</comment>
<protein>
    <submittedName>
        <fullName evidence="1">Uncharacterized protein</fullName>
    </submittedName>
</protein>
<sequence>MEVTEMRVRTCRKLSRTRKESSYQLFEIAPPKLPFGEESQTEQLAWHEFFAKAPWAFEQSKSIANCMWTRCTAGQFSRTCSTFGQTLRRHSHSVRSCDVRRKKPYGRVVPLWRDERWEPCEPA</sequence>
<name>A0ABD2LB16_9BILA</name>
<organism evidence="1 2">
    <name type="scientific">Heterodera trifolii</name>
    <dbReference type="NCBI Taxonomy" id="157864"/>
    <lineage>
        <taxon>Eukaryota</taxon>
        <taxon>Metazoa</taxon>
        <taxon>Ecdysozoa</taxon>
        <taxon>Nematoda</taxon>
        <taxon>Chromadorea</taxon>
        <taxon>Rhabditida</taxon>
        <taxon>Tylenchina</taxon>
        <taxon>Tylenchomorpha</taxon>
        <taxon>Tylenchoidea</taxon>
        <taxon>Heteroderidae</taxon>
        <taxon>Heteroderinae</taxon>
        <taxon>Heterodera</taxon>
    </lineage>
</organism>
<dbReference type="EMBL" id="JBICBT010000476">
    <property type="protein sequence ID" value="KAL3112318.1"/>
    <property type="molecule type" value="Genomic_DNA"/>
</dbReference>
<evidence type="ECO:0000313" key="1">
    <source>
        <dbReference type="EMBL" id="KAL3112318.1"/>
    </source>
</evidence>
<reference evidence="1 2" key="1">
    <citation type="submission" date="2024-10" db="EMBL/GenBank/DDBJ databases">
        <authorList>
            <person name="Kim D."/>
        </authorList>
    </citation>
    <scope>NUCLEOTIDE SEQUENCE [LARGE SCALE GENOMIC DNA]</scope>
    <source>
        <strain evidence="1">BH-2024</strain>
    </source>
</reference>
<dbReference type="AlphaFoldDB" id="A0ABD2LB16"/>